<evidence type="ECO:0000259" key="4">
    <source>
        <dbReference type="PROSITE" id="PS50043"/>
    </source>
</evidence>
<evidence type="ECO:0000313" key="5">
    <source>
        <dbReference type="EMBL" id="QBR92720.1"/>
    </source>
</evidence>
<dbReference type="SUPFAM" id="SSF46894">
    <property type="entry name" value="C-terminal effector domain of the bipartite response regulators"/>
    <property type="match status" value="1"/>
</dbReference>
<dbReference type="InterPro" id="IPR016032">
    <property type="entry name" value="Sig_transdc_resp-reg_C-effctor"/>
</dbReference>
<dbReference type="PANTHER" id="PTHR44688:SF16">
    <property type="entry name" value="DNA-BINDING TRANSCRIPTIONAL ACTIVATOR DEVR_DOSR"/>
    <property type="match status" value="1"/>
</dbReference>
<reference evidence="5 6" key="1">
    <citation type="submission" date="2019-03" db="EMBL/GenBank/DDBJ databases">
        <title>Three New Species of Nocardioides, Nocardioides euryhalodurans sp. nov., Nocardioides seonyuensis sp. nov. and Nocardioides eburneoflavus sp. nov., Iolated from Soil.</title>
        <authorList>
            <person name="Roh S.G."/>
            <person name="Lee C."/>
            <person name="Kim M.-K."/>
            <person name="Kim S.B."/>
        </authorList>
    </citation>
    <scope>NUCLEOTIDE SEQUENCE [LARGE SCALE GENOMIC DNA]</scope>
    <source>
        <strain evidence="5 6">MMS17-SY117</strain>
    </source>
</reference>
<keyword evidence="6" id="KW-1185">Reference proteome</keyword>
<evidence type="ECO:0000256" key="1">
    <source>
        <dbReference type="ARBA" id="ARBA00023015"/>
    </source>
</evidence>
<evidence type="ECO:0000313" key="6">
    <source>
        <dbReference type="Proteomes" id="UP000294894"/>
    </source>
</evidence>
<protein>
    <recommendedName>
        <fullName evidence="4">HTH luxR-type domain-containing protein</fullName>
    </recommendedName>
</protein>
<dbReference type="AlphaFoldDB" id="A0A4P7GL16"/>
<dbReference type="InterPro" id="IPR036388">
    <property type="entry name" value="WH-like_DNA-bd_sf"/>
</dbReference>
<accession>A0A4P7GL16</accession>
<feature type="domain" description="HTH luxR-type" evidence="4">
    <location>
        <begin position="189"/>
        <end position="254"/>
    </location>
</feature>
<proteinExistence type="predicted"/>
<dbReference type="Proteomes" id="UP000294894">
    <property type="component" value="Chromosome"/>
</dbReference>
<dbReference type="GO" id="GO:0003677">
    <property type="term" value="F:DNA binding"/>
    <property type="evidence" value="ECO:0007669"/>
    <property type="project" value="UniProtKB-KW"/>
</dbReference>
<dbReference type="EMBL" id="CP038267">
    <property type="protein sequence ID" value="QBR92720.1"/>
    <property type="molecule type" value="Genomic_DNA"/>
</dbReference>
<dbReference type="Pfam" id="PF00196">
    <property type="entry name" value="GerE"/>
    <property type="match status" value="1"/>
</dbReference>
<dbReference type="GO" id="GO:0006355">
    <property type="term" value="P:regulation of DNA-templated transcription"/>
    <property type="evidence" value="ECO:0007669"/>
    <property type="project" value="InterPro"/>
</dbReference>
<evidence type="ECO:0000256" key="2">
    <source>
        <dbReference type="ARBA" id="ARBA00023125"/>
    </source>
</evidence>
<organism evidence="5 6">
    <name type="scientific">Nocardioides euryhalodurans</name>
    <dbReference type="NCBI Taxonomy" id="2518370"/>
    <lineage>
        <taxon>Bacteria</taxon>
        <taxon>Bacillati</taxon>
        <taxon>Actinomycetota</taxon>
        <taxon>Actinomycetes</taxon>
        <taxon>Propionibacteriales</taxon>
        <taxon>Nocardioidaceae</taxon>
        <taxon>Nocardioides</taxon>
    </lineage>
</organism>
<name>A0A4P7GL16_9ACTN</name>
<dbReference type="RefSeq" id="WP_135077415.1">
    <property type="nucleotide sequence ID" value="NZ_CP038267.1"/>
</dbReference>
<dbReference type="KEGG" id="noy:EXE57_10860"/>
<dbReference type="PANTHER" id="PTHR44688">
    <property type="entry name" value="DNA-BINDING TRANSCRIPTIONAL ACTIVATOR DEVR_DOSR"/>
    <property type="match status" value="1"/>
</dbReference>
<dbReference type="OrthoDB" id="27092at2"/>
<dbReference type="SMART" id="SM00421">
    <property type="entry name" value="HTH_LUXR"/>
    <property type="match status" value="1"/>
</dbReference>
<keyword evidence="2" id="KW-0238">DNA-binding</keyword>
<dbReference type="CDD" id="cd06170">
    <property type="entry name" value="LuxR_C_like"/>
    <property type="match status" value="1"/>
</dbReference>
<sequence>MSKVEQILAPWLELATEALSTTAADVDWSVAAALLRAQLHAPLAGTFTWHAAGGADVTGFPPPTGYDLADVAGRAPGLHPLARHYAEHRERTVLSIDDVPPVTGPDASDYLVELAEHGIEKHLWIPLPPVDGTRRVCGVCRAGDAYTDLELELATTLQRTLAGLQLHADVMAAWRAGHARVEALPRAYDTAEAIRLTAREVAVMSLCGEGFTTARIARRLGISPRTAEKHLENAYRKLGVQERVSAVRRAEAIGVLAPRGAPDGVAAAT</sequence>
<keyword evidence="3" id="KW-0804">Transcription</keyword>
<keyword evidence="1" id="KW-0805">Transcription regulation</keyword>
<dbReference type="Gene3D" id="1.10.10.10">
    <property type="entry name" value="Winged helix-like DNA-binding domain superfamily/Winged helix DNA-binding domain"/>
    <property type="match status" value="1"/>
</dbReference>
<dbReference type="InterPro" id="IPR000792">
    <property type="entry name" value="Tscrpt_reg_LuxR_C"/>
</dbReference>
<gene>
    <name evidence="5" type="ORF">EXE57_10860</name>
</gene>
<dbReference type="PROSITE" id="PS50043">
    <property type="entry name" value="HTH_LUXR_2"/>
    <property type="match status" value="1"/>
</dbReference>
<dbReference type="PRINTS" id="PR00038">
    <property type="entry name" value="HTHLUXR"/>
</dbReference>
<evidence type="ECO:0000256" key="3">
    <source>
        <dbReference type="ARBA" id="ARBA00023163"/>
    </source>
</evidence>